<evidence type="ECO:0000256" key="2">
    <source>
        <dbReference type="ARBA" id="ARBA00023136"/>
    </source>
</evidence>
<dbReference type="PANTHER" id="PTHR30627">
    <property type="entry name" value="PEPTIDOGLYCAN D,D-TRANSPEPTIDASE"/>
    <property type="match status" value="1"/>
</dbReference>
<feature type="non-terminal residue" evidence="4">
    <location>
        <position position="1"/>
    </location>
</feature>
<evidence type="ECO:0000313" key="4">
    <source>
        <dbReference type="EMBL" id="PJA63544.1"/>
    </source>
</evidence>
<dbReference type="GO" id="GO:0071555">
    <property type="term" value="P:cell wall organization"/>
    <property type="evidence" value="ECO:0007669"/>
    <property type="project" value="TreeGrafter"/>
</dbReference>
<name>A0A2M7YKP0_9BACT</name>
<evidence type="ECO:0000256" key="1">
    <source>
        <dbReference type="ARBA" id="ARBA00004370"/>
    </source>
</evidence>
<dbReference type="InterPro" id="IPR050515">
    <property type="entry name" value="Beta-lactam/transpept"/>
</dbReference>
<proteinExistence type="predicted"/>
<dbReference type="AlphaFoldDB" id="A0A2M7YKP0"/>
<dbReference type="PANTHER" id="PTHR30627:SF1">
    <property type="entry name" value="PEPTIDOGLYCAN D,D-TRANSPEPTIDASE FTSI"/>
    <property type="match status" value="1"/>
</dbReference>
<dbReference type="InterPro" id="IPR012338">
    <property type="entry name" value="Beta-lactam/transpept-like"/>
</dbReference>
<organism evidence="4 5">
    <name type="scientific">Candidatus Portnoybacteria bacterium CG_4_9_14_3_um_filter_44_9</name>
    <dbReference type="NCBI Taxonomy" id="1974806"/>
    <lineage>
        <taxon>Bacteria</taxon>
        <taxon>Candidatus Portnoyibacteriota</taxon>
    </lineage>
</organism>
<dbReference type="InterPro" id="IPR001460">
    <property type="entry name" value="PCN-bd_Tpept"/>
</dbReference>
<dbReference type="Gene3D" id="3.30.450.330">
    <property type="match status" value="1"/>
</dbReference>
<gene>
    <name evidence="4" type="ORF">CO161_00580</name>
</gene>
<comment type="caution">
    <text evidence="4">The sequence shown here is derived from an EMBL/GenBank/DDBJ whole genome shotgun (WGS) entry which is preliminary data.</text>
</comment>
<dbReference type="GO" id="GO:0008658">
    <property type="term" value="F:penicillin binding"/>
    <property type="evidence" value="ECO:0007669"/>
    <property type="project" value="InterPro"/>
</dbReference>
<dbReference type="Pfam" id="PF00905">
    <property type="entry name" value="Transpeptidase"/>
    <property type="match status" value="1"/>
</dbReference>
<dbReference type="Proteomes" id="UP000229026">
    <property type="component" value="Unassembled WGS sequence"/>
</dbReference>
<dbReference type="EMBL" id="PFWH01000022">
    <property type="protein sequence ID" value="PJA63544.1"/>
    <property type="molecule type" value="Genomic_DNA"/>
</dbReference>
<dbReference type="GO" id="GO:0005886">
    <property type="term" value="C:plasma membrane"/>
    <property type="evidence" value="ECO:0007669"/>
    <property type="project" value="TreeGrafter"/>
</dbReference>
<feature type="domain" description="Penicillin-binding protein transpeptidase" evidence="3">
    <location>
        <begin position="1"/>
        <end position="83"/>
    </location>
</feature>
<accession>A0A2M7YKP0</accession>
<reference evidence="5" key="1">
    <citation type="submission" date="2017-09" db="EMBL/GenBank/DDBJ databases">
        <title>Depth-based differentiation of microbial function through sediment-hosted aquifers and enrichment of novel symbionts in the deep terrestrial subsurface.</title>
        <authorList>
            <person name="Probst A.J."/>
            <person name="Ladd B."/>
            <person name="Jarett J.K."/>
            <person name="Geller-Mcgrath D.E."/>
            <person name="Sieber C.M.K."/>
            <person name="Emerson J.B."/>
            <person name="Anantharaman K."/>
            <person name="Thomas B.C."/>
            <person name="Malmstrom R."/>
            <person name="Stieglmeier M."/>
            <person name="Klingl A."/>
            <person name="Woyke T."/>
            <person name="Ryan C.M."/>
            <person name="Banfield J.F."/>
        </authorList>
    </citation>
    <scope>NUCLEOTIDE SEQUENCE [LARGE SCALE GENOMIC DNA]</scope>
</reference>
<evidence type="ECO:0000313" key="5">
    <source>
        <dbReference type="Proteomes" id="UP000229026"/>
    </source>
</evidence>
<protein>
    <submittedName>
        <fullName evidence="4">Penicillin-binding protein 2</fullName>
    </submittedName>
</protein>
<dbReference type="SUPFAM" id="SSF56601">
    <property type="entry name" value="beta-lactamase/transpeptidase-like"/>
    <property type="match status" value="1"/>
</dbReference>
<keyword evidence="2" id="KW-0472">Membrane</keyword>
<comment type="subcellular location">
    <subcellularLocation>
        <location evidence="1">Membrane</location>
    </subcellularLocation>
</comment>
<sequence length="98" mass="10754">MLVSTVNNGYDKIKLKGYDVAGKTGTAQIPDPKTGGYLDSSETIHTFVGWAPASNPKFIILLKIDKPKGINFASNSLASSFANITRYLLNYYEIPPRE</sequence>
<evidence type="ECO:0000259" key="3">
    <source>
        <dbReference type="Pfam" id="PF00905"/>
    </source>
</evidence>